<dbReference type="EMBL" id="JAMZIH010009108">
    <property type="protein sequence ID" value="KAJ1670730.1"/>
    <property type="molecule type" value="Genomic_DNA"/>
</dbReference>
<name>A0ACC1HAD8_9FUNG</name>
<accession>A0ACC1HAD8</accession>
<protein>
    <submittedName>
        <fullName evidence="1">Uncharacterized protein</fullName>
    </submittedName>
</protein>
<evidence type="ECO:0000313" key="1">
    <source>
        <dbReference type="EMBL" id="KAJ1670730.1"/>
    </source>
</evidence>
<keyword evidence="2" id="KW-1185">Reference proteome</keyword>
<reference evidence="1" key="1">
    <citation type="submission" date="2022-06" db="EMBL/GenBank/DDBJ databases">
        <title>Phylogenomic reconstructions and comparative analyses of Kickxellomycotina fungi.</title>
        <authorList>
            <person name="Reynolds N.K."/>
            <person name="Stajich J.E."/>
            <person name="Barry K."/>
            <person name="Grigoriev I.V."/>
            <person name="Crous P."/>
            <person name="Smith M.E."/>
        </authorList>
    </citation>
    <scope>NUCLEOTIDE SEQUENCE</scope>
    <source>
        <strain evidence="1">RSA 2271</strain>
    </source>
</reference>
<feature type="non-terminal residue" evidence="1">
    <location>
        <position position="217"/>
    </location>
</feature>
<proteinExistence type="predicted"/>
<comment type="caution">
    <text evidence="1">The sequence shown here is derived from an EMBL/GenBank/DDBJ whole genome shotgun (WGS) entry which is preliminary data.</text>
</comment>
<evidence type="ECO:0000313" key="2">
    <source>
        <dbReference type="Proteomes" id="UP001145114"/>
    </source>
</evidence>
<organism evidence="1 2">
    <name type="scientific">Spiromyces aspiralis</name>
    <dbReference type="NCBI Taxonomy" id="68401"/>
    <lineage>
        <taxon>Eukaryota</taxon>
        <taxon>Fungi</taxon>
        <taxon>Fungi incertae sedis</taxon>
        <taxon>Zoopagomycota</taxon>
        <taxon>Kickxellomycotina</taxon>
        <taxon>Kickxellomycetes</taxon>
        <taxon>Kickxellales</taxon>
        <taxon>Kickxellaceae</taxon>
        <taxon>Spiromyces</taxon>
    </lineage>
</organism>
<dbReference type="Proteomes" id="UP001145114">
    <property type="component" value="Unassembled WGS sequence"/>
</dbReference>
<feature type="non-terminal residue" evidence="1">
    <location>
        <position position="1"/>
    </location>
</feature>
<gene>
    <name evidence="1" type="ORF">EV182_008033</name>
</gene>
<sequence>FLGGTNPVSPLNLNPQLLQNVRTVPAEAIKKLIESIKTMKENGASQQELEPRVKLLYALMQHQKMQASKEQPAQAVGAPIASISPQSGSVPATFSAANATTTPAASIEATEGAASEQQPASLQLQAKDSAVSASKDVNGSSAEPAPPTSSESEQPTLSINNPLTPEQAAILKKQIDAYRHVSRNIPIPAEKVQALLSTSLTAEEKKSVENTNARLNT</sequence>